<name>A0A6A8ALQ7_9HYPH</name>
<dbReference type="Gene3D" id="3.30.950.30">
    <property type="entry name" value="Schlafen, AAA domain"/>
    <property type="match status" value="1"/>
</dbReference>
<dbReference type="Pfam" id="PF04326">
    <property type="entry name" value="SLFN_AlbA_2"/>
    <property type="match status" value="1"/>
</dbReference>
<dbReference type="RefSeq" id="WP_153360391.1">
    <property type="nucleotide sequence ID" value="NZ_WIXI01000051.1"/>
</dbReference>
<evidence type="ECO:0000259" key="1">
    <source>
        <dbReference type="SMART" id="SM00382"/>
    </source>
</evidence>
<sequence>MNSQPIVAWCSTGSLPGGDELYTTLLREDGLFDDSEGSQWDFKENWPFSLSDDYFGGIARLVCAFANSHGGIIVFGVHDKKRTGGHNKVKWNIDRFNAAINQLIGTLPQMTMKSYQNEFSGDVDVLLVKSRQSGVPPLRFKKQVGKYRAGTIWVRAGHEVRAAEPSHYPVLFCRAQPANLESSALDGSIPPSPATLKQRFVGRTEVLDHLFQWLEASDEPRTFLHGKGGSGKTTIAYELARLVKEHGENLRAYGGERLDAVIFVSAKEKSLLVAEARVVDTETRDFSNEKELLSSILHYGGWTIDEDYLAEATVDQLRTDVKEYLNINSVLLVIDDIDTLTTKGIDPGSDFLYRTLCRAARHSKVLYTLRNAPSQSLINAVEVPGLSDDDYELFVDECVEHFRVQQPTLEFRKKKLSDLSERRPLVIESVIALRRTAGSYDHAIDLFQQQTGDAIRDYVFLREWDALPANTSRLLLAALSEFNEPAGFRDLQSVLQYDPSTVNDAIGAVREMFLQIDEAGSDALYALAPLTKAFVKSKRSQLVGYGLLHERVKAFRRHVAVSNPRVANIATQVDRLIPTRFQTHQVERLNDAYRLVTDKNLPPFVTEDPFFRTVLGYVCASFAQSRLQQARGAFEYSFNMNFEPDFRYLRAWFQAERGSGINDGWCLKIADYVLHGKRYEERDKMEMIGRKATSLYARAQERLVTDPSDALKDLAEALRLHLRAYRLYCIAGDSRAENSERYARSTGFQLLNTLGRSSVPWEFLEIVETLGRAGDGYLDPLEDPIFEAAAHVIKTPLKAEAISRTRQRVRLAIDSLSTDRHWLSKSVQERTSTGLRQFDRDLEAKLKLLRQPTRASM</sequence>
<feature type="domain" description="AAA+ ATPase" evidence="1">
    <location>
        <begin position="218"/>
        <end position="366"/>
    </location>
</feature>
<dbReference type="InterPro" id="IPR003593">
    <property type="entry name" value="AAA+_ATPase"/>
</dbReference>
<comment type="caution">
    <text evidence="2">The sequence shown here is derived from an EMBL/GenBank/DDBJ whole genome shotgun (WGS) entry which is preliminary data.</text>
</comment>
<accession>A0A6A8ALQ7</accession>
<dbReference type="Proteomes" id="UP000435138">
    <property type="component" value="Unassembled WGS sequence"/>
</dbReference>
<gene>
    <name evidence="2" type="ORF">GAO09_29065</name>
</gene>
<evidence type="ECO:0000313" key="2">
    <source>
        <dbReference type="EMBL" id="MQY50086.1"/>
    </source>
</evidence>
<dbReference type="InterPro" id="IPR007421">
    <property type="entry name" value="Schlafen_AlbA_2_dom"/>
</dbReference>
<dbReference type="InterPro" id="IPR027417">
    <property type="entry name" value="P-loop_NTPase"/>
</dbReference>
<dbReference type="SUPFAM" id="SSF52540">
    <property type="entry name" value="P-loop containing nucleoside triphosphate hydrolases"/>
    <property type="match status" value="1"/>
</dbReference>
<dbReference type="EMBL" id="WIXI01000051">
    <property type="protein sequence ID" value="MQY50086.1"/>
    <property type="molecule type" value="Genomic_DNA"/>
</dbReference>
<reference evidence="2 3" key="1">
    <citation type="submission" date="2019-11" db="EMBL/GenBank/DDBJ databases">
        <title>Genome analysis of Rhizobacterium cereale a novel genus and species isolated from maize roots in North Spain.</title>
        <authorList>
            <person name="Menendez E."/>
            <person name="Flores-Felix J.D."/>
            <person name="Ramirez-Bahena M.-H."/>
            <person name="Igual J.M."/>
            <person name="Garcia-Fraile P."/>
            <person name="Peix A."/>
            <person name="Velazquez E."/>
        </authorList>
    </citation>
    <scope>NUCLEOTIDE SEQUENCE [LARGE SCALE GENOMIC DNA]</scope>
    <source>
        <strain evidence="2 3">RZME27</strain>
    </source>
</reference>
<protein>
    <submittedName>
        <fullName evidence="2">AAA family ATPase</fullName>
    </submittedName>
</protein>
<keyword evidence="3" id="KW-1185">Reference proteome</keyword>
<dbReference type="SMART" id="SM00382">
    <property type="entry name" value="AAA"/>
    <property type="match status" value="1"/>
</dbReference>
<dbReference type="AlphaFoldDB" id="A0A6A8ALQ7"/>
<dbReference type="InterPro" id="IPR038461">
    <property type="entry name" value="Schlafen_AlbA_2_dom_sf"/>
</dbReference>
<dbReference type="InterPro" id="IPR041664">
    <property type="entry name" value="AAA_16"/>
</dbReference>
<organism evidence="2 3">
    <name type="scientific">Endobacterium cereale</name>
    <dbReference type="NCBI Taxonomy" id="2663029"/>
    <lineage>
        <taxon>Bacteria</taxon>
        <taxon>Pseudomonadati</taxon>
        <taxon>Pseudomonadota</taxon>
        <taxon>Alphaproteobacteria</taxon>
        <taxon>Hyphomicrobiales</taxon>
        <taxon>Rhizobiaceae</taxon>
        <taxon>Endobacterium</taxon>
    </lineage>
</organism>
<dbReference type="Gene3D" id="3.40.50.300">
    <property type="entry name" value="P-loop containing nucleotide triphosphate hydrolases"/>
    <property type="match status" value="1"/>
</dbReference>
<dbReference type="Pfam" id="PF13191">
    <property type="entry name" value="AAA_16"/>
    <property type="match status" value="1"/>
</dbReference>
<evidence type="ECO:0000313" key="3">
    <source>
        <dbReference type="Proteomes" id="UP000435138"/>
    </source>
</evidence>
<proteinExistence type="predicted"/>